<dbReference type="Proteomes" id="UP000248795">
    <property type="component" value="Unassembled WGS sequence"/>
</dbReference>
<keyword evidence="3" id="KW-0456">Lyase</keyword>
<dbReference type="InterPro" id="IPR036052">
    <property type="entry name" value="TrpB-like_PALP_sf"/>
</dbReference>
<dbReference type="GO" id="GO:0006565">
    <property type="term" value="P:L-serine catabolic process"/>
    <property type="evidence" value="ECO:0007669"/>
    <property type="project" value="TreeGrafter"/>
</dbReference>
<dbReference type="GO" id="GO:0006567">
    <property type="term" value="P:L-threonine catabolic process"/>
    <property type="evidence" value="ECO:0007669"/>
    <property type="project" value="TreeGrafter"/>
</dbReference>
<evidence type="ECO:0000256" key="2">
    <source>
        <dbReference type="ARBA" id="ARBA00022898"/>
    </source>
</evidence>
<evidence type="ECO:0000259" key="4">
    <source>
        <dbReference type="Pfam" id="PF00291"/>
    </source>
</evidence>
<dbReference type="GO" id="GO:0003941">
    <property type="term" value="F:L-serine ammonia-lyase activity"/>
    <property type="evidence" value="ECO:0007669"/>
    <property type="project" value="TreeGrafter"/>
</dbReference>
<proteinExistence type="predicted"/>
<dbReference type="EMBL" id="QKVK01000003">
    <property type="protein sequence ID" value="PZF77237.1"/>
    <property type="molecule type" value="Genomic_DNA"/>
</dbReference>
<organism evidence="5 6">
    <name type="scientific">Aestuariivirga litoralis</name>
    <dbReference type="NCBI Taxonomy" id="2650924"/>
    <lineage>
        <taxon>Bacteria</taxon>
        <taxon>Pseudomonadati</taxon>
        <taxon>Pseudomonadota</taxon>
        <taxon>Alphaproteobacteria</taxon>
        <taxon>Hyphomicrobiales</taxon>
        <taxon>Aestuariivirgaceae</taxon>
        <taxon>Aestuariivirga</taxon>
    </lineage>
</organism>
<dbReference type="GO" id="GO:0009097">
    <property type="term" value="P:isoleucine biosynthetic process"/>
    <property type="evidence" value="ECO:0007669"/>
    <property type="project" value="TreeGrafter"/>
</dbReference>
<dbReference type="Gene3D" id="3.40.50.1100">
    <property type="match status" value="2"/>
</dbReference>
<dbReference type="PANTHER" id="PTHR48078:SF7">
    <property type="entry name" value="BLL6502 PROTEIN"/>
    <property type="match status" value="1"/>
</dbReference>
<keyword evidence="2" id="KW-0663">Pyridoxal phosphate</keyword>
<evidence type="ECO:0000256" key="1">
    <source>
        <dbReference type="ARBA" id="ARBA00001933"/>
    </source>
</evidence>
<dbReference type="CDD" id="cd01562">
    <property type="entry name" value="Thr-dehyd"/>
    <property type="match status" value="1"/>
</dbReference>
<gene>
    <name evidence="5" type="ORF">DK847_07880</name>
</gene>
<accession>A0A2W2BN08</accession>
<dbReference type="Pfam" id="PF00291">
    <property type="entry name" value="PALP"/>
    <property type="match status" value="1"/>
</dbReference>
<sequence>MYTADELEQASRIVYAAMPPTPQYAWPLLREATGCETWVKHENHTPTGAFKVRGGLVHMKLRKDRGETSGIISATRGNHGQSLPFAAARVGIRTTIVCPVGNSPEKNAAMRALGAELIETGHDFDAARETAMEIAQARGLDFIPSFGKELVMGVTTYAHELFRAAGELDAVYVPIGMGSGIVGTIAARDMLGLKTKVIGVVAEGANAVALSFAAGKPVSTNSATSFADGMAVRVVNPEAFAHIKTGVDRIVTVSDDEIAEAVRLYFRCCHTIAEGAGAAPLAALVQEREAMRGQRVGVILSGGNIDMPKFATVLEGRTPAA</sequence>
<dbReference type="InterPro" id="IPR001926">
    <property type="entry name" value="TrpB-like_PALP"/>
</dbReference>
<feature type="domain" description="Tryptophan synthase beta chain-like PALP" evidence="4">
    <location>
        <begin position="19"/>
        <end position="302"/>
    </location>
</feature>
<reference evidence="6" key="1">
    <citation type="submission" date="2018-06" db="EMBL/GenBank/DDBJ databases">
        <title>Aestuariibacter litoralis strain KCTC 52945T.</title>
        <authorList>
            <person name="Li X."/>
            <person name="Salam N."/>
            <person name="Li J.-L."/>
            <person name="Chen Y.-M."/>
            <person name="Yang Z.-W."/>
            <person name="Zhang L.-Y."/>
            <person name="Han M.-X."/>
            <person name="Xiao M."/>
            <person name="Li W.-J."/>
        </authorList>
    </citation>
    <scope>NUCLEOTIDE SEQUENCE [LARGE SCALE GENOMIC DNA]</scope>
    <source>
        <strain evidence="6">KCTC 52945</strain>
    </source>
</reference>
<evidence type="ECO:0000313" key="6">
    <source>
        <dbReference type="Proteomes" id="UP000248795"/>
    </source>
</evidence>
<dbReference type="SUPFAM" id="SSF53686">
    <property type="entry name" value="Tryptophan synthase beta subunit-like PLP-dependent enzymes"/>
    <property type="match status" value="1"/>
</dbReference>
<comment type="caution">
    <text evidence="5">The sequence shown here is derived from an EMBL/GenBank/DDBJ whole genome shotgun (WGS) entry which is preliminary data.</text>
</comment>
<comment type="cofactor">
    <cofactor evidence="1">
        <name>pyridoxal 5'-phosphate</name>
        <dbReference type="ChEBI" id="CHEBI:597326"/>
    </cofactor>
</comment>
<dbReference type="InterPro" id="IPR050147">
    <property type="entry name" value="Ser/Thr_Dehydratase"/>
</dbReference>
<name>A0A2W2BN08_9HYPH</name>
<evidence type="ECO:0000313" key="5">
    <source>
        <dbReference type="EMBL" id="PZF77237.1"/>
    </source>
</evidence>
<evidence type="ECO:0000256" key="3">
    <source>
        <dbReference type="ARBA" id="ARBA00023239"/>
    </source>
</evidence>
<protein>
    <submittedName>
        <fullName evidence="5">Threonine dehydratase</fullName>
    </submittedName>
</protein>
<dbReference type="GO" id="GO:0004794">
    <property type="term" value="F:threonine deaminase activity"/>
    <property type="evidence" value="ECO:0007669"/>
    <property type="project" value="TreeGrafter"/>
</dbReference>
<dbReference type="AlphaFoldDB" id="A0A2W2BN08"/>
<dbReference type="NCBIfam" id="NF004771">
    <property type="entry name" value="PRK06110.1"/>
    <property type="match status" value="1"/>
</dbReference>
<keyword evidence="6" id="KW-1185">Reference proteome</keyword>
<dbReference type="PANTHER" id="PTHR48078">
    <property type="entry name" value="THREONINE DEHYDRATASE, MITOCHONDRIAL-RELATED"/>
    <property type="match status" value="1"/>
</dbReference>